<evidence type="ECO:0000313" key="2">
    <source>
        <dbReference type="EMBL" id="MCL7039904.1"/>
    </source>
</evidence>
<sequence>MQTQVLPPKSSFSNLSEDVILDIIHKLEPDPRDCASFACVSTKISSLVRNAFWKNKCLQTIPTIVSDLIISSATTSSGHPAPPGGWASLYKISVCCPGLVFAGFFLEKSDYFGFERELVGSADESYRHSTPIDHLNHQNCSSSTAASDTVTSDSTGNDTRWSLFDDLYFDTLHDNSESLHETTVVENQQAVEEMNNVEQEQPSTVEIMEQCSASIGTHLATNVWDLSREQGSKLLGSRFRGDCLYICGWPGCVHKQENKTYMIFRGIFKNFRKSMVWRTINDHGNDTSKTPLYCAFCSCKQTWDLQSAFCLRMGFGYHEDGEPVVRAFVCENGHVSGAWTDVRHI</sequence>
<keyword evidence="3" id="KW-1185">Reference proteome</keyword>
<gene>
    <name evidence="2" type="ORF">MKW94_006599</name>
</gene>
<feature type="compositionally biased region" description="Low complexity" evidence="1">
    <location>
        <begin position="141"/>
        <end position="155"/>
    </location>
</feature>
<proteinExistence type="predicted"/>
<dbReference type="InterPro" id="IPR036047">
    <property type="entry name" value="F-box-like_dom_sf"/>
</dbReference>
<feature type="region of interest" description="Disordered" evidence="1">
    <location>
        <begin position="137"/>
        <end position="156"/>
    </location>
</feature>
<dbReference type="InterPro" id="IPR040267">
    <property type="entry name" value="EID1-like"/>
</dbReference>
<comment type="caution">
    <text evidence="2">The sequence shown here is derived from an EMBL/GenBank/DDBJ whole genome shotgun (WGS) entry which is preliminary data.</text>
</comment>
<accession>A0AA41VEV9</accession>
<dbReference type="AlphaFoldDB" id="A0AA41VEV9"/>
<evidence type="ECO:0000256" key="1">
    <source>
        <dbReference type="SAM" id="MobiDB-lite"/>
    </source>
</evidence>
<dbReference type="Proteomes" id="UP001177140">
    <property type="component" value="Unassembled WGS sequence"/>
</dbReference>
<dbReference type="PANTHER" id="PTHR31348">
    <property type="entry name" value="EID1-LIKE F-BOX PROTEIN 2-RELATED"/>
    <property type="match status" value="1"/>
</dbReference>
<dbReference type="PANTHER" id="PTHR31348:SF4">
    <property type="entry name" value="PHYTOCHROME A-ASSOCIATED F-BOX PROTEIN"/>
    <property type="match status" value="1"/>
</dbReference>
<organism evidence="2 3">
    <name type="scientific">Papaver nudicaule</name>
    <name type="common">Iceland poppy</name>
    <dbReference type="NCBI Taxonomy" id="74823"/>
    <lineage>
        <taxon>Eukaryota</taxon>
        <taxon>Viridiplantae</taxon>
        <taxon>Streptophyta</taxon>
        <taxon>Embryophyta</taxon>
        <taxon>Tracheophyta</taxon>
        <taxon>Spermatophyta</taxon>
        <taxon>Magnoliopsida</taxon>
        <taxon>Ranunculales</taxon>
        <taxon>Papaveraceae</taxon>
        <taxon>Papaveroideae</taxon>
        <taxon>Papaver</taxon>
    </lineage>
</organism>
<protein>
    <recommendedName>
        <fullName evidence="4">F-box domain-containing protein</fullName>
    </recommendedName>
</protein>
<evidence type="ECO:0000313" key="3">
    <source>
        <dbReference type="Proteomes" id="UP001177140"/>
    </source>
</evidence>
<reference evidence="2" key="1">
    <citation type="submission" date="2022-03" db="EMBL/GenBank/DDBJ databases">
        <title>A functionally conserved STORR gene fusion in Papaver species that diverged 16.8 million years ago.</title>
        <authorList>
            <person name="Catania T."/>
        </authorList>
    </citation>
    <scope>NUCLEOTIDE SEQUENCE</scope>
    <source>
        <strain evidence="2">S-191538</strain>
    </source>
</reference>
<name>A0AA41VEV9_PAPNU</name>
<dbReference type="SUPFAM" id="SSF81383">
    <property type="entry name" value="F-box domain"/>
    <property type="match status" value="1"/>
</dbReference>
<evidence type="ECO:0008006" key="4">
    <source>
        <dbReference type="Google" id="ProtNLM"/>
    </source>
</evidence>
<dbReference type="EMBL" id="JAJJMA010206334">
    <property type="protein sequence ID" value="MCL7039904.1"/>
    <property type="molecule type" value="Genomic_DNA"/>
</dbReference>